<accession>A0A9X8HJL5</accession>
<comment type="caution">
    <text evidence="1">The sequence shown here is derived from an EMBL/GenBank/DDBJ whole genome shotgun (WGS) entry which is preliminary data.</text>
</comment>
<proteinExistence type="predicted"/>
<gene>
    <name evidence="1" type="ORF">EDF85_2351</name>
</gene>
<protein>
    <submittedName>
        <fullName evidence="1">Uncharacterized protein DUF1631</fullName>
    </submittedName>
</protein>
<dbReference type="RefSeq" id="WP_054916278.1">
    <property type="nucleotide sequence ID" value="NZ_RJUR01000013.1"/>
</dbReference>
<dbReference type="InterPro" id="IPR012434">
    <property type="entry name" value="DUF1631"/>
</dbReference>
<dbReference type="Pfam" id="PF07793">
    <property type="entry name" value="DUF1631"/>
    <property type="match status" value="1"/>
</dbReference>
<dbReference type="AlphaFoldDB" id="A0A9X8HJL5"/>
<evidence type="ECO:0000313" key="1">
    <source>
        <dbReference type="EMBL" id="ROQ49569.1"/>
    </source>
</evidence>
<reference evidence="1 2" key="1">
    <citation type="submission" date="2018-11" db="EMBL/GenBank/DDBJ databases">
        <title>Genomic analyses of the natural microbiome of Caenorhabditis elegans.</title>
        <authorList>
            <person name="Samuel B."/>
        </authorList>
    </citation>
    <scope>NUCLEOTIDE SEQUENCE [LARGE SCALE GENOMIC DNA]</scope>
    <source>
        <strain evidence="1 2">BIGb0473</strain>
    </source>
</reference>
<dbReference type="Proteomes" id="UP000269115">
    <property type="component" value="Unassembled WGS sequence"/>
</dbReference>
<name>A0A9X8HJL5_PSEPU</name>
<evidence type="ECO:0000313" key="2">
    <source>
        <dbReference type="Proteomes" id="UP000269115"/>
    </source>
</evidence>
<dbReference type="EMBL" id="RJUR01000013">
    <property type="protein sequence ID" value="ROQ49569.1"/>
    <property type="molecule type" value="Genomic_DNA"/>
</dbReference>
<sequence>MPNDGKVVPFKAATDQASRTPFARLPVILLQVRDKAAQHLRQALQGLFDNADDTLFEMADTAADNHDRSLFFEAMRDLRLKRKSIERAFLDLFYDAFIDIAGNDPTAPLARRGYDRQALMADDARERAQAVETMVARVATRDGFALGQLTLRMNSLISQRLDDRANPLGPALLCEYFLQAGRSLGVGIKVKLILLKLFERYVLCDVGQLYGEANQLLSATGILPDLKSAPGWRTPAAEPAHPAGDPEVKPAPLMADAGAQAAFASLQVLLSPVRGRVAPRLEPYDRVQPISRQDLLRLLSHLQQFVPAAGEVQDFDLRHQLEQLLTRASVQSGKYRRVEVIDEDVINLIAMLFDFILGDRNLPHSLRQLIARLQIPMLKVALLDKSFFSRATHPARRLLDEIAAVAMGWGARDDVQRDELYLRVEAIVQRLLTDFADDPQIFAELLAEFLAFSADERRRTELLEQRTRDAEEGRARTVLARQQVESELNLRLLGKCLPQGVVRVIEQAWSQVLLLACLKHGRGSTQWQDALANMDLLLWSVESHTGDDRARLLEQVPGLLKALREGLTRVAYDPFATSEFFAQLEALHLQAVEGAGHPGQARIERVLVRDRIVLLGPESVAAGGLCSSLPDDDPALHQVRDLRPGAWIELRDEDDEPVRGKLIAIIDSTHTYVFVDRTGRKLREWSQQGLAGALSQGQVRLLDATQLFERALGSVVSQLRQRQP</sequence>
<dbReference type="GeneID" id="87479431"/>
<organism evidence="1 2">
    <name type="scientific">Pseudomonas putida</name>
    <name type="common">Arthrobacter siderocapsulatus</name>
    <dbReference type="NCBI Taxonomy" id="303"/>
    <lineage>
        <taxon>Bacteria</taxon>
        <taxon>Pseudomonadati</taxon>
        <taxon>Pseudomonadota</taxon>
        <taxon>Gammaproteobacteria</taxon>
        <taxon>Pseudomonadales</taxon>
        <taxon>Pseudomonadaceae</taxon>
        <taxon>Pseudomonas</taxon>
    </lineage>
</organism>